<comment type="caution">
    <text evidence="8">The sequence shown here is derived from an EMBL/GenBank/DDBJ whole genome shotgun (WGS) entry which is preliminary data.</text>
</comment>
<dbReference type="SUPFAM" id="SSF54862">
    <property type="entry name" value="4Fe-4S ferredoxins"/>
    <property type="match status" value="1"/>
</dbReference>
<name>A0ABT3CI30_9MYCO</name>
<evidence type="ECO:0000313" key="8">
    <source>
        <dbReference type="EMBL" id="MCV7229199.1"/>
    </source>
</evidence>
<evidence type="ECO:0000256" key="4">
    <source>
        <dbReference type="ARBA" id="ARBA00022982"/>
    </source>
</evidence>
<dbReference type="PANTHER" id="PTHR36923">
    <property type="entry name" value="FERREDOXIN"/>
    <property type="match status" value="1"/>
</dbReference>
<keyword evidence="5" id="KW-0408">Iron</keyword>
<dbReference type="RefSeq" id="WP_264070404.1">
    <property type="nucleotide sequence ID" value="NZ_JACKTY010000040.1"/>
</dbReference>
<dbReference type="Gene3D" id="3.30.70.20">
    <property type="match status" value="1"/>
</dbReference>
<dbReference type="Proteomes" id="UP001526201">
    <property type="component" value="Unassembled WGS sequence"/>
</dbReference>
<dbReference type="InterPro" id="IPR051269">
    <property type="entry name" value="Fe-S_cluster_ET"/>
</dbReference>
<gene>
    <name evidence="8" type="ORF">H7J73_24615</name>
</gene>
<evidence type="ECO:0000256" key="1">
    <source>
        <dbReference type="ARBA" id="ARBA00001927"/>
    </source>
</evidence>
<evidence type="ECO:0000256" key="2">
    <source>
        <dbReference type="ARBA" id="ARBA00022448"/>
    </source>
</evidence>
<evidence type="ECO:0000256" key="6">
    <source>
        <dbReference type="ARBA" id="ARBA00023014"/>
    </source>
</evidence>
<proteinExistence type="predicted"/>
<keyword evidence="4" id="KW-0249">Electron transport</keyword>
<reference evidence="8 9" key="1">
    <citation type="journal article" date="2022" name="BMC Genomics">
        <title>Comparative genome analysis of mycobacteria focusing on tRNA and non-coding RNA.</title>
        <authorList>
            <person name="Behra P.R.K."/>
            <person name="Pettersson B.M.F."/>
            <person name="Ramesh M."/>
            <person name="Das S."/>
            <person name="Dasgupta S."/>
            <person name="Kirsebom L.A."/>
        </authorList>
    </citation>
    <scope>NUCLEOTIDE SEQUENCE [LARGE SCALE GENOMIC DNA]</scope>
    <source>
        <strain evidence="8 9">DSM 44078</strain>
    </source>
</reference>
<evidence type="ECO:0000256" key="5">
    <source>
        <dbReference type="ARBA" id="ARBA00023004"/>
    </source>
</evidence>
<accession>A0ABT3CI30</accession>
<evidence type="ECO:0000256" key="3">
    <source>
        <dbReference type="ARBA" id="ARBA00022723"/>
    </source>
</evidence>
<keyword evidence="3" id="KW-0479">Metal-binding</keyword>
<organism evidence="8 9">
    <name type="scientific">Mycolicibacterium komossense</name>
    <dbReference type="NCBI Taxonomy" id="1779"/>
    <lineage>
        <taxon>Bacteria</taxon>
        <taxon>Bacillati</taxon>
        <taxon>Actinomycetota</taxon>
        <taxon>Actinomycetes</taxon>
        <taxon>Mycobacteriales</taxon>
        <taxon>Mycobacteriaceae</taxon>
        <taxon>Mycolicibacterium</taxon>
    </lineage>
</organism>
<keyword evidence="9" id="KW-1185">Reference proteome</keyword>
<dbReference type="PANTHER" id="PTHR36923:SF3">
    <property type="entry name" value="FERREDOXIN"/>
    <property type="match status" value="1"/>
</dbReference>
<keyword evidence="2" id="KW-0813">Transport</keyword>
<dbReference type="Pfam" id="PF13370">
    <property type="entry name" value="Fer4_13"/>
    <property type="match status" value="1"/>
</dbReference>
<protein>
    <submittedName>
        <fullName evidence="8">Ferredoxin</fullName>
    </submittedName>
</protein>
<evidence type="ECO:0000313" key="9">
    <source>
        <dbReference type="Proteomes" id="UP001526201"/>
    </source>
</evidence>
<sequence>MQVIVRSEHCMASGSCRRAAPEVFGSTPEGWVTLLEERPRPDIRTAVVRAAESCPVAAIDVIDDADQ</sequence>
<dbReference type="EMBL" id="JACKTY010000040">
    <property type="protein sequence ID" value="MCV7229199.1"/>
    <property type="molecule type" value="Genomic_DNA"/>
</dbReference>
<evidence type="ECO:0000256" key="7">
    <source>
        <dbReference type="ARBA" id="ARBA00023291"/>
    </source>
</evidence>
<comment type="cofactor">
    <cofactor evidence="1">
        <name>[3Fe-4S] cluster</name>
        <dbReference type="ChEBI" id="CHEBI:21137"/>
    </cofactor>
</comment>
<keyword evidence="6" id="KW-0411">Iron-sulfur</keyword>
<keyword evidence="7" id="KW-0003">3Fe-4S</keyword>